<name>A0A8S1KG83_9CILI</name>
<dbReference type="AlphaFoldDB" id="A0A8S1KG83"/>
<proteinExistence type="predicted"/>
<keyword evidence="1" id="KW-0175">Coiled coil</keyword>
<evidence type="ECO:0000256" key="1">
    <source>
        <dbReference type="SAM" id="Coils"/>
    </source>
</evidence>
<dbReference type="EMBL" id="CAJJDN010000007">
    <property type="protein sequence ID" value="CAD8053657.1"/>
    <property type="molecule type" value="Genomic_DNA"/>
</dbReference>
<gene>
    <name evidence="2" type="ORF">PSON_ATCC_30995.1.T0070492</name>
</gene>
<sequence length="933" mass="110294">MKSVQKPTQIQALNRQYSVSKDMGNFSMQSPDKQIYYPKTQSQAKIQQYGPSPYIQSPQFDAKQVNQNNIIIQPSPPQKLDNSYQYKHNVKNGSQNNDIFKPHNQQEVIKSQNEFKPQYETYKYEYNKTFAGTFQSDANKELITERKSNTTKKDGTSLIDSKENYQQFQAKSPFTDNHPTVGNSRLSSQNINLIQSKPKLQTEIFKISGALRDLMQSIQKIMGNGKLPDQINDKMIEILANFRKIEEISNNDPISGSDNDSKISTMAEDYNKLKNILEQLQTKMTALVQENQKLNKNLIEQEQKVTEEIKKKQMAEEKANQANKEFNRVFECLQINQKENEELKNKIIQFEGYKNLPCQTNNRVQVDEMNHYKLKNQQLQNELEQLEQKYKQLLAEKNNQKEIPKSPQILKSIHSSSSKQSEQLELKLLQLQIENDNLKAEMAHNQVDSKVIDNKNDMIQKLEDKIKSILKEKSISEEQSIQICHNLEIMNEQLKNGLQNKEIEVSNLLKQKNELDRESRNQILNYNQMLKGLEDKVQIAKQDYQKLLDEFKQIDLKKGKLQEELRNAEKKLDQQNQELAFAKSELKKNTDKNQQLQTQHDQMNQQLQQQISLQQQLLQQIDGLKQNEQRMRIEYEKLDKQMLAIKSEMKYQVTELNEMIQLQARKTQEKERQLNEMIEEMGGMKDQYEVQKKLCQENVNDLERRLKNFRLQQEELLQVKEQEIMDLKQTMEQQIKMLDKRNALSSFDFDQREQQLQVELQSRNDQIEALKSEVEKVRSNNFNTQEELLRQGMVLNQHQATIASYKNELTQSRQEQQHLTEMLKKRKEETELLHQNLEEMRREVQSKKMSDDSRRSVLRQQDLQIALENLSRENLSLQQKINGLSNEINRKSRELSERNEEYQILKRKYDETVANLDRLEKRWGEKIDLHRKN</sequence>
<comment type="caution">
    <text evidence="2">The sequence shown here is derived from an EMBL/GenBank/DDBJ whole genome shotgun (WGS) entry which is preliminary data.</text>
</comment>
<evidence type="ECO:0000313" key="3">
    <source>
        <dbReference type="Proteomes" id="UP000692954"/>
    </source>
</evidence>
<keyword evidence="3" id="KW-1185">Reference proteome</keyword>
<dbReference type="OrthoDB" id="1926336at2759"/>
<accession>A0A8S1KG83</accession>
<evidence type="ECO:0000313" key="2">
    <source>
        <dbReference type="EMBL" id="CAD8053657.1"/>
    </source>
</evidence>
<protein>
    <submittedName>
        <fullName evidence="2">Uncharacterized protein</fullName>
    </submittedName>
</protein>
<dbReference type="Proteomes" id="UP000692954">
    <property type="component" value="Unassembled WGS sequence"/>
</dbReference>
<feature type="coiled-coil region" evidence="1">
    <location>
        <begin position="362"/>
        <end position="922"/>
    </location>
</feature>
<feature type="coiled-coil region" evidence="1">
    <location>
        <begin position="263"/>
        <end position="325"/>
    </location>
</feature>
<organism evidence="2 3">
    <name type="scientific">Paramecium sonneborni</name>
    <dbReference type="NCBI Taxonomy" id="65129"/>
    <lineage>
        <taxon>Eukaryota</taxon>
        <taxon>Sar</taxon>
        <taxon>Alveolata</taxon>
        <taxon>Ciliophora</taxon>
        <taxon>Intramacronucleata</taxon>
        <taxon>Oligohymenophorea</taxon>
        <taxon>Peniculida</taxon>
        <taxon>Parameciidae</taxon>
        <taxon>Paramecium</taxon>
    </lineage>
</organism>
<reference evidence="2" key="1">
    <citation type="submission" date="2021-01" db="EMBL/GenBank/DDBJ databases">
        <authorList>
            <consortium name="Genoscope - CEA"/>
            <person name="William W."/>
        </authorList>
    </citation>
    <scope>NUCLEOTIDE SEQUENCE</scope>
</reference>